<name>A0A238JDV8_9RHOB</name>
<dbReference type="InterPro" id="IPR012825">
    <property type="entry name" value="BluB"/>
</dbReference>
<evidence type="ECO:0000259" key="1">
    <source>
        <dbReference type="Pfam" id="PF00881"/>
    </source>
</evidence>
<dbReference type="Pfam" id="PF00881">
    <property type="entry name" value="Nitroreductase"/>
    <property type="match status" value="1"/>
</dbReference>
<proteinExistence type="predicted"/>
<sequence length="207" mass="23527">MKFDTPHQSCLQDLLEWRRDVRHFDGRAVPEHLLDKLKDAMELAPSVGNARPWRVLRIETPALRQQIRDVFEASNADAAQSYQGEDRQKYDALKLAGLDIAPVQLAIFTETDPEEGRGLGRKTMPETLAQSTSMAIFSLWLTARSHNLGVGMVSILDPQRVIDILDVPATWQFNAYLCIGYPSFTDDTPLLHRAGWQENTPTLWQKR</sequence>
<protein>
    <submittedName>
        <fullName evidence="2">5,6-dimethylbenzimidazole synthase</fullName>
        <ecNumber evidence="2">1.13.11.79</ecNumber>
    </submittedName>
</protein>
<dbReference type="Gene3D" id="3.40.109.10">
    <property type="entry name" value="NADH Oxidase"/>
    <property type="match status" value="1"/>
</dbReference>
<dbReference type="InterPro" id="IPR029479">
    <property type="entry name" value="Nitroreductase"/>
</dbReference>
<dbReference type="GO" id="GO:0102919">
    <property type="term" value="F:5,6-dimethylbenzimidazole synthase activity"/>
    <property type="evidence" value="ECO:0007669"/>
    <property type="project" value="UniProtKB-EC"/>
</dbReference>
<dbReference type="InterPro" id="IPR000415">
    <property type="entry name" value="Nitroreductase-like"/>
</dbReference>
<dbReference type="PANTHER" id="PTHR23026:SF123">
    <property type="entry name" value="NAD(P)H NITROREDUCTASE RV3131-RELATED"/>
    <property type="match status" value="1"/>
</dbReference>
<dbReference type="SUPFAM" id="SSF55469">
    <property type="entry name" value="FMN-dependent nitroreductase-like"/>
    <property type="match status" value="1"/>
</dbReference>
<gene>
    <name evidence="2" type="ORF">TRP8649_02455</name>
</gene>
<dbReference type="Proteomes" id="UP000225972">
    <property type="component" value="Unassembled WGS sequence"/>
</dbReference>
<feature type="domain" description="Nitroreductase" evidence="1">
    <location>
        <begin position="16"/>
        <end position="181"/>
    </location>
</feature>
<dbReference type="RefSeq" id="WP_235871914.1">
    <property type="nucleotide sequence ID" value="NZ_FXXP01000002.1"/>
</dbReference>
<dbReference type="PANTHER" id="PTHR23026">
    <property type="entry name" value="NADPH NITROREDUCTASE"/>
    <property type="match status" value="1"/>
</dbReference>
<reference evidence="3" key="1">
    <citation type="submission" date="2017-05" db="EMBL/GenBank/DDBJ databases">
        <authorList>
            <person name="Rodrigo-Torres L."/>
            <person name="Arahal R. D."/>
            <person name="Lucena T."/>
        </authorList>
    </citation>
    <scope>NUCLEOTIDE SEQUENCE [LARGE SCALE GENOMIC DNA]</scope>
    <source>
        <strain evidence="3">CECT 8649</strain>
    </source>
</reference>
<keyword evidence="2" id="KW-0560">Oxidoreductase</keyword>
<accession>A0A238JDV8</accession>
<keyword evidence="3" id="KW-1185">Reference proteome</keyword>
<evidence type="ECO:0000313" key="2">
    <source>
        <dbReference type="EMBL" id="SMX28337.1"/>
    </source>
</evidence>
<dbReference type="EC" id="1.13.11.79" evidence="2"/>
<dbReference type="AlphaFoldDB" id="A0A238JDV8"/>
<dbReference type="InterPro" id="IPR050627">
    <property type="entry name" value="Nitroreductase/BluB"/>
</dbReference>
<dbReference type="EMBL" id="FXXP01000002">
    <property type="protein sequence ID" value="SMX28337.1"/>
    <property type="molecule type" value="Genomic_DNA"/>
</dbReference>
<organism evidence="2 3">
    <name type="scientific">Pelagimonas phthalicica</name>
    <dbReference type="NCBI Taxonomy" id="1037362"/>
    <lineage>
        <taxon>Bacteria</taxon>
        <taxon>Pseudomonadati</taxon>
        <taxon>Pseudomonadota</taxon>
        <taxon>Alphaproteobacteria</taxon>
        <taxon>Rhodobacterales</taxon>
        <taxon>Roseobacteraceae</taxon>
        <taxon>Pelagimonas</taxon>
    </lineage>
</organism>
<dbReference type="NCBIfam" id="TIGR02476">
    <property type="entry name" value="BluB"/>
    <property type="match status" value="1"/>
</dbReference>
<evidence type="ECO:0000313" key="3">
    <source>
        <dbReference type="Proteomes" id="UP000225972"/>
    </source>
</evidence>